<feature type="transmembrane region" description="Helical" evidence="1">
    <location>
        <begin position="117"/>
        <end position="136"/>
    </location>
</feature>
<keyword evidence="1" id="KW-1133">Transmembrane helix</keyword>
<dbReference type="EMBL" id="JACOPQ010000005">
    <property type="protein sequence ID" value="MBC5737078.1"/>
    <property type="molecule type" value="Genomic_DNA"/>
</dbReference>
<dbReference type="Proteomes" id="UP000607645">
    <property type="component" value="Unassembled WGS sequence"/>
</dbReference>
<evidence type="ECO:0000313" key="3">
    <source>
        <dbReference type="Proteomes" id="UP000607645"/>
    </source>
</evidence>
<gene>
    <name evidence="2" type="ORF">H8S62_08635</name>
</gene>
<keyword evidence="3" id="KW-1185">Reference proteome</keyword>
<proteinExistence type="predicted"/>
<comment type="caution">
    <text evidence="2">The sequence shown here is derived from an EMBL/GenBank/DDBJ whole genome shotgun (WGS) entry which is preliminary data.</text>
</comment>
<sequence>MSEHFVGYEYQDITVKRSMAAVYIDGYENFGWKLDGTRDPAGKPDAVTLSFKRDRKFRGKAELTRLQGQFDACMSEILSLEASKVVKASAAAYTVGVAGTAFMAASVFAYTAGLLPLSIVLAVPGLAGWVIPYLLFSKIRRDRSARAAPLIDGKYDEAYAVCERASGLLAG</sequence>
<protein>
    <submittedName>
        <fullName evidence="2">Uncharacterized protein</fullName>
    </submittedName>
</protein>
<reference evidence="2" key="1">
    <citation type="submission" date="2020-08" db="EMBL/GenBank/DDBJ databases">
        <title>Genome public.</title>
        <authorList>
            <person name="Liu C."/>
            <person name="Sun Q."/>
        </authorList>
    </citation>
    <scope>NUCLEOTIDE SEQUENCE</scope>
    <source>
        <strain evidence="2">NSJ-52</strain>
    </source>
</reference>
<keyword evidence="1" id="KW-0472">Membrane</keyword>
<dbReference type="AlphaFoldDB" id="A0A8J6JJ75"/>
<evidence type="ECO:0000256" key="1">
    <source>
        <dbReference type="SAM" id="Phobius"/>
    </source>
</evidence>
<keyword evidence="1" id="KW-0812">Transmembrane</keyword>
<organism evidence="2 3">
    <name type="scientific">Lawsonibacter faecis</name>
    <dbReference type="NCBI Taxonomy" id="2763052"/>
    <lineage>
        <taxon>Bacteria</taxon>
        <taxon>Bacillati</taxon>
        <taxon>Bacillota</taxon>
        <taxon>Clostridia</taxon>
        <taxon>Eubacteriales</taxon>
        <taxon>Oscillospiraceae</taxon>
        <taxon>Lawsonibacter</taxon>
    </lineage>
</organism>
<feature type="transmembrane region" description="Helical" evidence="1">
    <location>
        <begin position="90"/>
        <end position="111"/>
    </location>
</feature>
<evidence type="ECO:0000313" key="2">
    <source>
        <dbReference type="EMBL" id="MBC5737078.1"/>
    </source>
</evidence>
<name>A0A8J6JJ75_9FIRM</name>
<dbReference type="RefSeq" id="WP_186919030.1">
    <property type="nucleotide sequence ID" value="NZ_JACOPQ010000005.1"/>
</dbReference>
<accession>A0A8J6JJ75</accession>